<dbReference type="AlphaFoldDB" id="R4KKP3"/>
<proteinExistence type="predicted"/>
<dbReference type="STRING" id="767817.Desgi_0651"/>
<dbReference type="HOGENOM" id="CLU_2896713_0_0_9"/>
<evidence type="ECO:0000313" key="2">
    <source>
        <dbReference type="Proteomes" id="UP000013520"/>
    </source>
</evidence>
<protein>
    <submittedName>
        <fullName evidence="1">Uncharacterized protein</fullName>
    </submittedName>
</protein>
<reference evidence="1 2" key="1">
    <citation type="submission" date="2012-01" db="EMBL/GenBank/DDBJ databases">
        <title>Complete sequence of Desulfotomaculum gibsoniae DSM 7213.</title>
        <authorList>
            <consortium name="US DOE Joint Genome Institute"/>
            <person name="Lucas S."/>
            <person name="Han J."/>
            <person name="Lapidus A."/>
            <person name="Cheng J.-F."/>
            <person name="Goodwin L."/>
            <person name="Pitluck S."/>
            <person name="Peters L."/>
            <person name="Ovchinnikova G."/>
            <person name="Teshima H."/>
            <person name="Detter J.C."/>
            <person name="Han C."/>
            <person name="Tapia R."/>
            <person name="Land M."/>
            <person name="Hauser L."/>
            <person name="Kyrpides N."/>
            <person name="Ivanova N."/>
            <person name="Pagani I."/>
            <person name="Parshina S."/>
            <person name="Plugge C."/>
            <person name="Muyzer G."/>
            <person name="Kuever J."/>
            <person name="Ivanova A."/>
            <person name="Nazina T."/>
            <person name="Klenk H.-P."/>
            <person name="Brambilla E."/>
            <person name="Spring S."/>
            <person name="Stams A.F."/>
            <person name="Woyke T."/>
        </authorList>
    </citation>
    <scope>NUCLEOTIDE SEQUENCE [LARGE SCALE GENOMIC DNA]</scope>
    <source>
        <strain evidence="1 2">DSM 7213</strain>
    </source>
</reference>
<dbReference type="EMBL" id="CP003273">
    <property type="protein sequence ID" value="AGL00206.1"/>
    <property type="molecule type" value="Genomic_DNA"/>
</dbReference>
<gene>
    <name evidence="1" type="ORF">Desgi_0651</name>
</gene>
<name>R4KKP3_9FIRM</name>
<evidence type="ECO:0000313" key="1">
    <source>
        <dbReference type="EMBL" id="AGL00206.1"/>
    </source>
</evidence>
<dbReference type="Proteomes" id="UP000013520">
    <property type="component" value="Chromosome"/>
</dbReference>
<accession>R4KKP3</accession>
<keyword evidence="2" id="KW-1185">Reference proteome</keyword>
<sequence length="62" mass="7036">MKCTKCGYEDDMVKFKRASMSLGCCSGQHLRTCPKCGTNNACNPLMEELWEEQQKQKADNES</sequence>
<dbReference type="KEGG" id="dgi:Desgi_0651"/>
<organism evidence="1 2">
    <name type="scientific">Desulfoscipio gibsoniae DSM 7213</name>
    <dbReference type="NCBI Taxonomy" id="767817"/>
    <lineage>
        <taxon>Bacteria</taxon>
        <taxon>Bacillati</taxon>
        <taxon>Bacillota</taxon>
        <taxon>Clostridia</taxon>
        <taxon>Eubacteriales</taxon>
        <taxon>Desulfallaceae</taxon>
        <taxon>Desulfoscipio</taxon>
    </lineage>
</organism>